<dbReference type="PANTHER" id="PTHR40082">
    <property type="entry name" value="BLR5956 PROTEIN"/>
    <property type="match status" value="1"/>
</dbReference>
<dbReference type="InterPro" id="IPR039793">
    <property type="entry name" value="UROS/Hem4"/>
</dbReference>
<dbReference type="GO" id="GO:0006780">
    <property type="term" value="P:uroporphyrinogen III biosynthetic process"/>
    <property type="evidence" value="ECO:0007669"/>
    <property type="project" value="InterPro"/>
</dbReference>
<dbReference type="AlphaFoldDB" id="A0A6I2M4F8"/>
<dbReference type="NCBIfam" id="NF004584">
    <property type="entry name" value="PRK05928.2-1"/>
    <property type="match status" value="1"/>
</dbReference>
<accession>A0A6I2M4F8</accession>
<protein>
    <submittedName>
        <fullName evidence="2">Uroporphyrinogen-III synthase</fullName>
        <ecNumber evidence="2">4.2.1.75</ecNumber>
    </submittedName>
</protein>
<dbReference type="Proteomes" id="UP000441585">
    <property type="component" value="Unassembled WGS sequence"/>
</dbReference>
<dbReference type="CDD" id="cd06578">
    <property type="entry name" value="HemD"/>
    <property type="match status" value="1"/>
</dbReference>
<gene>
    <name evidence="2" type="ORF">GJU41_03260</name>
</gene>
<dbReference type="EMBL" id="WKKF01000001">
    <property type="protein sequence ID" value="MRX52978.1"/>
    <property type="molecule type" value="Genomic_DNA"/>
</dbReference>
<comment type="caution">
    <text evidence="2">The sequence shown here is derived from an EMBL/GenBank/DDBJ whole genome shotgun (WGS) entry which is preliminary data.</text>
</comment>
<dbReference type="EC" id="4.2.1.75" evidence="2"/>
<name>A0A6I2M4F8_9BACI</name>
<evidence type="ECO:0000313" key="2">
    <source>
        <dbReference type="EMBL" id="MRX52978.1"/>
    </source>
</evidence>
<keyword evidence="2" id="KW-0456">Lyase</keyword>
<evidence type="ECO:0000259" key="1">
    <source>
        <dbReference type="Pfam" id="PF02602"/>
    </source>
</evidence>
<dbReference type="GO" id="GO:0004852">
    <property type="term" value="F:uroporphyrinogen-III synthase activity"/>
    <property type="evidence" value="ECO:0007669"/>
    <property type="project" value="UniProtKB-EC"/>
</dbReference>
<dbReference type="InterPro" id="IPR036108">
    <property type="entry name" value="4pyrrol_syn_uPrphyn_synt_sf"/>
</dbReference>
<dbReference type="SUPFAM" id="SSF69618">
    <property type="entry name" value="HemD-like"/>
    <property type="match status" value="1"/>
</dbReference>
<proteinExistence type="predicted"/>
<evidence type="ECO:0000313" key="3">
    <source>
        <dbReference type="Proteomes" id="UP000441585"/>
    </source>
</evidence>
<dbReference type="Gene3D" id="3.40.50.10090">
    <property type="match status" value="2"/>
</dbReference>
<sequence length="272" mass="30128">MGKGLEGKRIVIAGSRKTDEISTLIEKQGGIPFVRSLQGTVFLAEEQVEPDLRNFIQEGADWVIFTTGIGTETLLNLARKLGEEEAYLKRIHQAKIASRGYKTFAALKKLDLAPAAKDDDGTTRGLVRALENEDLNGKKVMVQLHGETAPALIKFLKDKGASVLQVLPYQHISPDEKAVSLLCEEMQNRQVDAVCFTAAIQVREFFTYVKKNECLQEILHAFNTDVLPVAVGKITAEALTEEGVRNPLAPDLERMGAMIIELAKYYEEAKIK</sequence>
<dbReference type="PANTHER" id="PTHR40082:SF1">
    <property type="entry name" value="BLR5956 PROTEIN"/>
    <property type="match status" value="1"/>
</dbReference>
<dbReference type="Pfam" id="PF02602">
    <property type="entry name" value="HEM4"/>
    <property type="match status" value="1"/>
</dbReference>
<reference evidence="2 3" key="1">
    <citation type="submission" date="2019-11" db="EMBL/GenBank/DDBJ databases">
        <title>Bacillus idriensis genome.</title>
        <authorList>
            <person name="Konopka E.N."/>
            <person name="Newman J.D."/>
        </authorList>
    </citation>
    <scope>NUCLEOTIDE SEQUENCE [LARGE SCALE GENOMIC DNA]</scope>
    <source>
        <strain evidence="2 3">DSM 19097</strain>
    </source>
</reference>
<organism evidence="2 3">
    <name type="scientific">Metabacillus idriensis</name>
    <dbReference type="NCBI Taxonomy" id="324768"/>
    <lineage>
        <taxon>Bacteria</taxon>
        <taxon>Bacillati</taxon>
        <taxon>Bacillota</taxon>
        <taxon>Bacilli</taxon>
        <taxon>Bacillales</taxon>
        <taxon>Bacillaceae</taxon>
        <taxon>Metabacillus</taxon>
    </lineage>
</organism>
<feature type="domain" description="Tetrapyrrole biosynthesis uroporphyrinogen III synthase" evidence="1">
    <location>
        <begin position="19"/>
        <end position="259"/>
    </location>
</feature>
<dbReference type="InterPro" id="IPR003754">
    <property type="entry name" value="4pyrrol_synth_uPrphyn_synth"/>
</dbReference>
<dbReference type="RefSeq" id="WP_154317998.1">
    <property type="nucleotide sequence ID" value="NZ_CAJFZX010000017.1"/>
</dbReference>
<keyword evidence="3" id="KW-1185">Reference proteome</keyword>